<dbReference type="GO" id="GO:0000104">
    <property type="term" value="F:succinate dehydrogenase activity"/>
    <property type="evidence" value="ECO:0007669"/>
    <property type="project" value="TreeGrafter"/>
</dbReference>
<dbReference type="NCBIfam" id="TIGR02061">
    <property type="entry name" value="aprA"/>
    <property type="match status" value="1"/>
</dbReference>
<feature type="domain" description="FAD-dependent oxidoreductase 2 FAD-binding" evidence="5">
    <location>
        <begin position="17"/>
        <end position="277"/>
    </location>
</feature>
<dbReference type="PANTHER" id="PTHR11632">
    <property type="entry name" value="SUCCINATE DEHYDROGENASE 2 FLAVOPROTEIN SUBUNIT"/>
    <property type="match status" value="1"/>
</dbReference>
<name>A0A1F6TG03_9PROT</name>
<dbReference type="InterPro" id="IPR037099">
    <property type="entry name" value="Fum_R/Succ_DH_flav-like_C_sf"/>
</dbReference>
<dbReference type="GO" id="GO:0009061">
    <property type="term" value="P:anaerobic respiration"/>
    <property type="evidence" value="ECO:0007669"/>
    <property type="project" value="TreeGrafter"/>
</dbReference>
<evidence type="ECO:0000313" key="6">
    <source>
        <dbReference type="EMBL" id="OGI44063.1"/>
    </source>
</evidence>
<dbReference type="InterPro" id="IPR003953">
    <property type="entry name" value="FAD-dep_OxRdtase_2_FAD-bd"/>
</dbReference>
<dbReference type="SUPFAM" id="SSF46977">
    <property type="entry name" value="Succinate dehydrogenase/fumarate reductase flavoprotein C-terminal domain"/>
    <property type="match status" value="1"/>
</dbReference>
<evidence type="ECO:0000256" key="1">
    <source>
        <dbReference type="ARBA" id="ARBA00001974"/>
    </source>
</evidence>
<evidence type="ECO:0000313" key="7">
    <source>
        <dbReference type="Proteomes" id="UP000179344"/>
    </source>
</evidence>
<evidence type="ECO:0000256" key="4">
    <source>
        <dbReference type="SAM" id="Coils"/>
    </source>
</evidence>
<comment type="cofactor">
    <cofactor evidence="1">
        <name>FAD</name>
        <dbReference type="ChEBI" id="CHEBI:57692"/>
    </cofactor>
</comment>
<proteinExistence type="predicted"/>
<dbReference type="PIRSF" id="PIRSF000171">
    <property type="entry name" value="SDHA_APRA_LASPO"/>
    <property type="match status" value="1"/>
</dbReference>
<accession>A0A1F6TG03</accession>
<gene>
    <name evidence="6" type="ORF">A2V92_02190</name>
</gene>
<evidence type="ECO:0000259" key="5">
    <source>
        <dbReference type="Pfam" id="PF00890"/>
    </source>
</evidence>
<organism evidence="6 7">
    <name type="scientific">Candidatus Muproteobacteria bacterium RBG_16_65_31</name>
    <dbReference type="NCBI Taxonomy" id="1817759"/>
    <lineage>
        <taxon>Bacteria</taxon>
        <taxon>Pseudomonadati</taxon>
        <taxon>Pseudomonadota</taxon>
        <taxon>Candidatus Muproteobacteria</taxon>
    </lineage>
</organism>
<dbReference type="AlphaFoldDB" id="A0A1F6TG03"/>
<evidence type="ECO:0000256" key="2">
    <source>
        <dbReference type="ARBA" id="ARBA00022630"/>
    </source>
</evidence>
<sequence>MAQGTFGNPEIVQEEVDILLIGGGMACSGAAYEIVRWAEAAKAEKGVNLKIKLVDKAAMDRSGAVAQGLSAINTYIGPEQDPADYTRMVSNDLMGITRDDLAYDLGRVVDDSVHLFEEWGLPIWKTDAQGVRHDGAESIREGLPALKDGGKPVRSGKWQIMINGESYKWIVAEAAKKALGSQNIQERIFIVKLVNDKNDPSRIAGAVGFSVREHKLYVFKAKAILLACGGAVNIFRPRSVGEGTGRAWYPVWNAGSTYAMAAEAGAELTMMENRFVPARFKDGYGPVGAWFLLFKAKATNAYGEDYMTKNKALLDDYPPYGQAAVPASCLRNHLMLKEMKEGRGPIYMDTVTALAKLSATLTPKEVKHLEAEAWEDFLDMCIGQCGVWVGENIEPEKKNSELMPTEPYLLGSHSGCCGIWVSGPEDLGAPTAKDEEYPDVPASQPRGWNWGYRSMTTVKGLFTAGDGVGASGHKFSSGSHAEGRLAAKAMVKFALDNKDWKPELDTPPEQLAEEIYKPVRNYLQHKDYTTAIDVNPHYIVPKMLQFRLQKIMDEYVAGVATYYNTNDKMLKVAEEKLEMLKEDSFKMRAKDLHELLRAWENYHRILTAEAHMKHIQFREESRYPGFYYRTDKNFVDEKNWKCFVNSIYDRKTHKWTLFKRKHVDLVDKSKLFKPAAH</sequence>
<dbReference type="SUPFAM" id="SSF51905">
    <property type="entry name" value="FAD/NAD(P)-binding domain"/>
    <property type="match status" value="1"/>
</dbReference>
<dbReference type="Proteomes" id="UP000179344">
    <property type="component" value="Unassembled WGS sequence"/>
</dbReference>
<dbReference type="InterPro" id="IPR030664">
    <property type="entry name" value="SdhA/FrdA/AprA"/>
</dbReference>
<dbReference type="GO" id="GO:0050660">
    <property type="term" value="F:flavin adenine dinucleotide binding"/>
    <property type="evidence" value="ECO:0007669"/>
    <property type="project" value="TreeGrafter"/>
</dbReference>
<protein>
    <submittedName>
        <fullName evidence="6">Adenylyl-sulfate reductase subunit alpha</fullName>
    </submittedName>
</protein>
<feature type="coiled-coil region" evidence="4">
    <location>
        <begin position="563"/>
        <end position="590"/>
    </location>
</feature>
<dbReference type="InterPro" id="IPR036188">
    <property type="entry name" value="FAD/NAD-bd_sf"/>
</dbReference>
<keyword evidence="2" id="KW-0285">Flavoprotein</keyword>
<dbReference type="Pfam" id="PF00890">
    <property type="entry name" value="FAD_binding_2"/>
    <property type="match status" value="1"/>
</dbReference>
<dbReference type="SUPFAM" id="SSF56425">
    <property type="entry name" value="Succinate dehydrogenase/fumarate reductase flavoprotein, catalytic domain"/>
    <property type="match status" value="1"/>
</dbReference>
<dbReference type="GO" id="GO:0005886">
    <property type="term" value="C:plasma membrane"/>
    <property type="evidence" value="ECO:0007669"/>
    <property type="project" value="TreeGrafter"/>
</dbReference>
<keyword evidence="4" id="KW-0175">Coiled coil</keyword>
<dbReference type="GO" id="GO:0009055">
    <property type="term" value="F:electron transfer activity"/>
    <property type="evidence" value="ECO:0007669"/>
    <property type="project" value="TreeGrafter"/>
</dbReference>
<dbReference type="InterPro" id="IPR027477">
    <property type="entry name" value="Succ_DH/fumarate_Rdtase_cat_sf"/>
</dbReference>
<evidence type="ECO:0000256" key="3">
    <source>
        <dbReference type="ARBA" id="ARBA00023002"/>
    </source>
</evidence>
<dbReference type="Gene3D" id="3.90.700.10">
    <property type="entry name" value="Succinate dehydrogenase/fumarate reductase flavoprotein, catalytic domain"/>
    <property type="match status" value="1"/>
</dbReference>
<keyword evidence="3" id="KW-0560">Oxidoreductase</keyword>
<dbReference type="Gene3D" id="3.50.50.60">
    <property type="entry name" value="FAD/NAD(P)-binding domain"/>
    <property type="match status" value="1"/>
</dbReference>
<dbReference type="PANTHER" id="PTHR11632:SF51">
    <property type="entry name" value="SUCCINATE DEHYDROGENASE [UBIQUINONE] FLAVOPROTEIN SUBUNIT, MITOCHONDRIAL"/>
    <property type="match status" value="1"/>
</dbReference>
<dbReference type="EMBL" id="MFST01000089">
    <property type="protein sequence ID" value="OGI44063.1"/>
    <property type="molecule type" value="Genomic_DNA"/>
</dbReference>
<comment type="caution">
    <text evidence="6">The sequence shown here is derived from an EMBL/GenBank/DDBJ whole genome shotgun (WGS) entry which is preliminary data.</text>
</comment>
<reference evidence="6 7" key="1">
    <citation type="journal article" date="2016" name="Nat. Commun.">
        <title>Thousands of microbial genomes shed light on interconnected biogeochemical processes in an aquifer system.</title>
        <authorList>
            <person name="Anantharaman K."/>
            <person name="Brown C.T."/>
            <person name="Hug L.A."/>
            <person name="Sharon I."/>
            <person name="Castelle C.J."/>
            <person name="Probst A.J."/>
            <person name="Thomas B.C."/>
            <person name="Singh A."/>
            <person name="Wilkins M.J."/>
            <person name="Karaoz U."/>
            <person name="Brodie E.L."/>
            <person name="Williams K.H."/>
            <person name="Hubbard S.S."/>
            <person name="Banfield J.F."/>
        </authorList>
    </citation>
    <scope>NUCLEOTIDE SEQUENCE [LARGE SCALE GENOMIC DNA]</scope>
</reference>
<dbReference type="InterPro" id="IPR011803">
    <property type="entry name" value="AprA"/>
</dbReference>